<comment type="caution">
    <text evidence="11">The sequence shown here is derived from an EMBL/GenBank/DDBJ whole genome shotgun (WGS) entry which is preliminary data.</text>
</comment>
<dbReference type="PATRIC" id="fig|1123069.3.peg.2692"/>
<dbReference type="GO" id="GO:0004252">
    <property type="term" value="F:serine-type endopeptidase activity"/>
    <property type="evidence" value="ECO:0007669"/>
    <property type="project" value="InterPro"/>
</dbReference>
<keyword evidence="12" id="KW-1185">Reference proteome</keyword>
<dbReference type="Pfam" id="PF03411">
    <property type="entry name" value="Peptidase_M74"/>
    <property type="match status" value="1"/>
</dbReference>
<reference evidence="11 12" key="1">
    <citation type="journal article" date="2013" name="Stand. Genomic Sci.">
        <title>Genome sequence of the reddish-pigmented Rubellimicrobium thermophilum type strain (DSM 16684(T)), a member of the Roseobacter clade.</title>
        <authorList>
            <person name="Fiebig A."/>
            <person name="Riedel T."/>
            <person name="Gronow S."/>
            <person name="Petersen J."/>
            <person name="Klenk H.P."/>
            <person name="Goker M."/>
        </authorList>
    </citation>
    <scope>NUCLEOTIDE SEQUENCE [LARGE SCALE GENOMIC DNA]</scope>
    <source>
        <strain evidence="11 12">DSM 16684</strain>
    </source>
</reference>
<evidence type="ECO:0000256" key="7">
    <source>
        <dbReference type="ARBA" id="ARBA00023049"/>
    </source>
</evidence>
<sequence length="300" mass="32426">MRRLALALTLLLAACAATPLTRLSAQQEPGDPADRRVAKHLFGAAATASAGAAQPIGFYSRGCQAGAVQLPETGPTWQAMRLSRNRNWAQPDTVAFIQDLSRFAATLPGWRGLYVGDMSQPRGGPMTSGHASHQTGLDIDVWLRPADRLDLSVQERETISSIDMQRAGGAYVNDRWTPAHEALIRAAAMDPRVERIFIFAGAKVAMCENATGDRSWLAKVRPYWGHNTHFHIRLRCPPGASGCEAQAPVPPGDGCAEALEWQRNILNPPPADPTAPPPEPRRDLTMADLPGQCAHVLQAP</sequence>
<gene>
    <name evidence="11" type="ORF">ruthe_02717</name>
</gene>
<accession>S9RYN5</accession>
<evidence type="ECO:0000256" key="10">
    <source>
        <dbReference type="SAM" id="SignalP"/>
    </source>
</evidence>
<dbReference type="InterPro" id="IPR009045">
    <property type="entry name" value="Zn_M74/Hedgehog-like"/>
</dbReference>
<keyword evidence="5 11" id="KW-0378">Hydrolase</keyword>
<dbReference type="RefSeq" id="WP_021098789.1">
    <property type="nucleotide sequence ID" value="NZ_KE557324.1"/>
</dbReference>
<feature type="compositionally biased region" description="Pro residues" evidence="9">
    <location>
        <begin position="267"/>
        <end position="278"/>
    </location>
</feature>
<dbReference type="GO" id="GO:0046872">
    <property type="term" value="F:metal ion binding"/>
    <property type="evidence" value="ECO:0007669"/>
    <property type="project" value="UniProtKB-KW"/>
</dbReference>
<keyword evidence="1" id="KW-0645">Protease</keyword>
<dbReference type="AlphaFoldDB" id="S9RYN5"/>
<evidence type="ECO:0000256" key="4">
    <source>
        <dbReference type="ARBA" id="ARBA00022764"/>
    </source>
</evidence>
<name>S9RYN5_9RHOB</name>
<evidence type="ECO:0000256" key="8">
    <source>
        <dbReference type="PIRSR" id="PIRSR018455-2"/>
    </source>
</evidence>
<dbReference type="Gene3D" id="3.30.1380.10">
    <property type="match status" value="1"/>
</dbReference>
<evidence type="ECO:0000256" key="9">
    <source>
        <dbReference type="SAM" id="MobiDB-lite"/>
    </source>
</evidence>
<evidence type="ECO:0000256" key="6">
    <source>
        <dbReference type="ARBA" id="ARBA00022833"/>
    </source>
</evidence>
<feature type="region of interest" description="Disordered" evidence="9">
    <location>
        <begin position="265"/>
        <end position="290"/>
    </location>
</feature>
<dbReference type="EMBL" id="AOLV01000033">
    <property type="protein sequence ID" value="EPX83100.1"/>
    <property type="molecule type" value="Genomic_DNA"/>
</dbReference>
<feature type="signal peptide" evidence="10">
    <location>
        <begin position="1"/>
        <end position="16"/>
    </location>
</feature>
<dbReference type="PROSITE" id="PS51257">
    <property type="entry name" value="PROKAR_LIPOPROTEIN"/>
    <property type="match status" value="1"/>
</dbReference>
<evidence type="ECO:0000313" key="12">
    <source>
        <dbReference type="Proteomes" id="UP000015346"/>
    </source>
</evidence>
<proteinExistence type="predicted"/>
<feature type="disulfide bond" evidence="8">
    <location>
        <begin position="207"/>
        <end position="255"/>
    </location>
</feature>
<keyword evidence="4" id="KW-0574">Periplasm</keyword>
<dbReference type="GO" id="GO:0006508">
    <property type="term" value="P:proteolysis"/>
    <property type="evidence" value="ECO:0007669"/>
    <property type="project" value="UniProtKB-KW"/>
</dbReference>
<dbReference type="STRING" id="1123069.ruthe_02717"/>
<dbReference type="GO" id="GO:0008237">
    <property type="term" value="F:metallopeptidase activity"/>
    <property type="evidence" value="ECO:0007669"/>
    <property type="project" value="UniProtKB-KW"/>
</dbReference>
<dbReference type="EC" id="3.4.24.-" evidence="11"/>
<organism evidence="11 12">
    <name type="scientific">Rubellimicrobium thermophilum DSM 16684</name>
    <dbReference type="NCBI Taxonomy" id="1123069"/>
    <lineage>
        <taxon>Bacteria</taxon>
        <taxon>Pseudomonadati</taxon>
        <taxon>Pseudomonadota</taxon>
        <taxon>Alphaproteobacteria</taxon>
        <taxon>Rhodobacterales</taxon>
        <taxon>Roseobacteraceae</taxon>
        <taxon>Rubellimicrobium</taxon>
    </lineage>
</organism>
<keyword evidence="8" id="KW-1015">Disulfide bond</keyword>
<dbReference type="SUPFAM" id="SSF55166">
    <property type="entry name" value="Hedgehog/DD-peptidase"/>
    <property type="match status" value="1"/>
</dbReference>
<dbReference type="PIRSF" id="PIRSF018455">
    <property type="entry name" value="MepA"/>
    <property type="match status" value="1"/>
</dbReference>
<feature type="chain" id="PRO_5004556154" evidence="10">
    <location>
        <begin position="17"/>
        <end position="300"/>
    </location>
</feature>
<keyword evidence="3 10" id="KW-0732">Signal</keyword>
<keyword evidence="6" id="KW-0862">Zinc</keyword>
<evidence type="ECO:0000256" key="1">
    <source>
        <dbReference type="ARBA" id="ARBA00022670"/>
    </source>
</evidence>
<keyword evidence="7" id="KW-0482">Metalloprotease</keyword>
<keyword evidence="2" id="KW-0479">Metal-binding</keyword>
<evidence type="ECO:0000313" key="11">
    <source>
        <dbReference type="EMBL" id="EPX83100.1"/>
    </source>
</evidence>
<evidence type="ECO:0000256" key="3">
    <source>
        <dbReference type="ARBA" id="ARBA00022729"/>
    </source>
</evidence>
<dbReference type="OrthoDB" id="1467367at2"/>
<dbReference type="Proteomes" id="UP000015346">
    <property type="component" value="Unassembled WGS sequence"/>
</dbReference>
<evidence type="ECO:0000256" key="5">
    <source>
        <dbReference type="ARBA" id="ARBA00022801"/>
    </source>
</evidence>
<evidence type="ECO:0000256" key="2">
    <source>
        <dbReference type="ARBA" id="ARBA00022723"/>
    </source>
</evidence>
<dbReference type="InterPro" id="IPR005073">
    <property type="entry name" value="Peptidase_M74"/>
</dbReference>
<feature type="disulfide bond" evidence="8">
    <location>
        <begin position="236"/>
        <end position="243"/>
    </location>
</feature>
<protein>
    <submittedName>
        <fullName evidence="11">Murein endopeptidase</fullName>
        <ecNumber evidence="11">3.4.24.-</ecNumber>
    </submittedName>
</protein>
<dbReference type="GO" id="GO:0030288">
    <property type="term" value="C:outer membrane-bounded periplasmic space"/>
    <property type="evidence" value="ECO:0007669"/>
    <property type="project" value="InterPro"/>
</dbReference>
<dbReference type="NCBIfam" id="NF006947">
    <property type="entry name" value="PRK09429.1"/>
    <property type="match status" value="1"/>
</dbReference>
<dbReference type="HOGENOM" id="CLU_052496_0_0_5"/>